<dbReference type="EMBL" id="JAACLJ010000002">
    <property type="protein sequence ID" value="KAF4592318.1"/>
    <property type="molecule type" value="Genomic_DNA"/>
</dbReference>
<dbReference type="Pfam" id="PF00144">
    <property type="entry name" value="Beta-lactamase"/>
    <property type="match status" value="1"/>
</dbReference>
<dbReference type="Gene3D" id="3.40.710.10">
    <property type="entry name" value="DD-peptidase/beta-lactamase superfamily"/>
    <property type="match status" value="1"/>
</dbReference>
<evidence type="ECO:0000313" key="2">
    <source>
        <dbReference type="EMBL" id="KAF4592318.1"/>
    </source>
</evidence>
<gene>
    <name evidence="2" type="ORF">GQ602_002617</name>
</gene>
<name>A0A8H4VFR2_9HYPO</name>
<feature type="domain" description="Beta-lactamase-related" evidence="1">
    <location>
        <begin position="15"/>
        <end position="358"/>
    </location>
</feature>
<dbReference type="Proteomes" id="UP000562929">
    <property type="component" value="Unassembled WGS sequence"/>
</dbReference>
<dbReference type="InterPro" id="IPR052907">
    <property type="entry name" value="Beta-lactamase/esterase"/>
</dbReference>
<dbReference type="SUPFAM" id="SSF56601">
    <property type="entry name" value="beta-lactamase/transpeptidase-like"/>
    <property type="match status" value="1"/>
</dbReference>
<sequence>MAKASGTCDARFDRVRQLLEENVASGSELGASIAVNLDGKLVVDLWAGWTDESRTQPWQRDTIVNVFSSTKTVLSLAALMLVDRGLIDVDDAVCKYWPEFGTNGKESVLVRHLLSHSSGVSGWDEPVTVDDLYDFEASAARLARQSPWWPPGTASGYHSLTMGFLIGELIRRVTGTTFKDFVAREIAGPLDADFQIGAAEKDWPRVTDIVPPETPTEFRQADGPDSLLHRTMLNPSPDALCANTSGWRRAELGAGNGHGNARSLVRILSAVTLGQVDGKRLLSDKTLDLLGREQTNGPDVVLAIPVRFGIGFGIGPYSTYPFIPSGRVYFWGGWGGSYIIMDLDRRMTISYAMNKMGDVLGGDSRGSAYGGPSTRQ</sequence>
<reference evidence="2 3" key="1">
    <citation type="journal article" date="2020" name="G3 (Bethesda)">
        <title>Genetic Underpinnings of Host Manipulation by Ophiocordyceps as Revealed by Comparative Transcriptomics.</title>
        <authorList>
            <person name="Will I."/>
            <person name="Das B."/>
            <person name="Trinh T."/>
            <person name="Brachmann A."/>
            <person name="Ohm R.A."/>
            <person name="de Bekker C."/>
        </authorList>
    </citation>
    <scope>NUCLEOTIDE SEQUENCE [LARGE SCALE GENOMIC DNA]</scope>
    <source>
        <strain evidence="2 3">EC05</strain>
    </source>
</reference>
<dbReference type="PANTHER" id="PTHR43319">
    <property type="entry name" value="BETA-LACTAMASE-RELATED"/>
    <property type="match status" value="1"/>
</dbReference>
<dbReference type="AlphaFoldDB" id="A0A8H4VFR2"/>
<organism evidence="2 3">
    <name type="scientific">Ophiocordyceps camponoti-floridani</name>
    <dbReference type="NCBI Taxonomy" id="2030778"/>
    <lineage>
        <taxon>Eukaryota</taxon>
        <taxon>Fungi</taxon>
        <taxon>Dikarya</taxon>
        <taxon>Ascomycota</taxon>
        <taxon>Pezizomycotina</taxon>
        <taxon>Sordariomycetes</taxon>
        <taxon>Hypocreomycetidae</taxon>
        <taxon>Hypocreales</taxon>
        <taxon>Ophiocordycipitaceae</taxon>
        <taxon>Ophiocordyceps</taxon>
    </lineage>
</organism>
<dbReference type="OrthoDB" id="5946976at2759"/>
<protein>
    <recommendedName>
        <fullName evidence="1">Beta-lactamase-related domain-containing protein</fullName>
    </recommendedName>
</protein>
<dbReference type="InterPro" id="IPR001466">
    <property type="entry name" value="Beta-lactam-related"/>
</dbReference>
<accession>A0A8H4VFR2</accession>
<proteinExistence type="predicted"/>
<dbReference type="InterPro" id="IPR012338">
    <property type="entry name" value="Beta-lactam/transpept-like"/>
</dbReference>
<evidence type="ECO:0000313" key="3">
    <source>
        <dbReference type="Proteomes" id="UP000562929"/>
    </source>
</evidence>
<evidence type="ECO:0000259" key="1">
    <source>
        <dbReference type="Pfam" id="PF00144"/>
    </source>
</evidence>
<comment type="caution">
    <text evidence="2">The sequence shown here is derived from an EMBL/GenBank/DDBJ whole genome shotgun (WGS) entry which is preliminary data.</text>
</comment>
<keyword evidence="3" id="KW-1185">Reference proteome</keyword>
<dbReference type="PANTHER" id="PTHR43319:SF3">
    <property type="entry name" value="BETA-LACTAMASE-RELATED DOMAIN-CONTAINING PROTEIN"/>
    <property type="match status" value="1"/>
</dbReference>